<evidence type="ECO:0000313" key="3">
    <source>
        <dbReference type="EMBL" id="OGL77377.1"/>
    </source>
</evidence>
<feature type="transmembrane region" description="Helical" evidence="2">
    <location>
        <begin position="141"/>
        <end position="164"/>
    </location>
</feature>
<dbReference type="AlphaFoldDB" id="A0A1F7UI56"/>
<gene>
    <name evidence="3" type="ORF">A3F28_00860</name>
</gene>
<reference evidence="3 4" key="1">
    <citation type="journal article" date="2016" name="Nat. Commun.">
        <title>Thousands of microbial genomes shed light on interconnected biogeochemical processes in an aquifer system.</title>
        <authorList>
            <person name="Anantharaman K."/>
            <person name="Brown C.T."/>
            <person name="Hug L.A."/>
            <person name="Sharon I."/>
            <person name="Castelle C.J."/>
            <person name="Probst A.J."/>
            <person name="Thomas B.C."/>
            <person name="Singh A."/>
            <person name="Wilkins M.J."/>
            <person name="Karaoz U."/>
            <person name="Brodie E.L."/>
            <person name="Williams K.H."/>
            <person name="Hubbard S.S."/>
            <person name="Banfield J.F."/>
        </authorList>
    </citation>
    <scope>NUCLEOTIDE SEQUENCE [LARGE SCALE GENOMIC DNA]</scope>
</reference>
<evidence type="ECO:0000256" key="2">
    <source>
        <dbReference type="SAM" id="Phobius"/>
    </source>
</evidence>
<dbReference type="Proteomes" id="UP000176598">
    <property type="component" value="Unassembled WGS sequence"/>
</dbReference>
<name>A0A1F7UI56_9BACT</name>
<keyword evidence="2" id="KW-0472">Membrane</keyword>
<accession>A0A1F7UI56</accession>
<feature type="compositionally biased region" description="Low complexity" evidence="1">
    <location>
        <begin position="14"/>
        <end position="23"/>
    </location>
</feature>
<feature type="compositionally biased region" description="Basic and acidic residues" evidence="1">
    <location>
        <begin position="1"/>
        <end position="11"/>
    </location>
</feature>
<keyword evidence="2" id="KW-1133">Transmembrane helix</keyword>
<comment type="caution">
    <text evidence="3">The sequence shown here is derived from an EMBL/GenBank/DDBJ whole genome shotgun (WGS) entry which is preliminary data.</text>
</comment>
<dbReference type="EMBL" id="MGEG01000064">
    <property type="protein sequence ID" value="OGL77377.1"/>
    <property type="molecule type" value="Genomic_DNA"/>
</dbReference>
<proteinExistence type="predicted"/>
<feature type="region of interest" description="Disordered" evidence="1">
    <location>
        <begin position="1"/>
        <end position="61"/>
    </location>
</feature>
<protein>
    <submittedName>
        <fullName evidence="3">Uncharacterized protein</fullName>
    </submittedName>
</protein>
<feature type="transmembrane region" description="Helical" evidence="2">
    <location>
        <begin position="188"/>
        <end position="215"/>
    </location>
</feature>
<evidence type="ECO:0000313" key="4">
    <source>
        <dbReference type="Proteomes" id="UP000176598"/>
    </source>
</evidence>
<evidence type="ECO:0000256" key="1">
    <source>
        <dbReference type="SAM" id="MobiDB-lite"/>
    </source>
</evidence>
<organism evidence="3 4">
    <name type="scientific">Candidatus Uhrbacteria bacterium RIFCSPHIGHO2_12_FULL_57_11</name>
    <dbReference type="NCBI Taxonomy" id="1802398"/>
    <lineage>
        <taxon>Bacteria</taxon>
        <taxon>Candidatus Uhriibacteriota</taxon>
    </lineage>
</organism>
<sequence>MALPSSEERRRASALRASRRPLPTAIPSAAVPEEDELEEGPAFGEEGFGEEGAEFAAKQQAAAQADVAREVQQKRAGQQAAVLAAEEEAQAARQLETGRLGTRRGTRATGAAEKAKAEASERARKELVQRISKNLFRGAKIGTGVTVVMLIVTFAIMNIQMFWINGLRNGKPVELGGLQIPKLDQWELILVIIIDILAIVANPIVLGIIIFVTLFPHLGT</sequence>
<keyword evidence="2" id="KW-0812">Transmembrane</keyword>
<feature type="region of interest" description="Disordered" evidence="1">
    <location>
        <begin position="93"/>
        <end position="116"/>
    </location>
</feature>